<protein>
    <submittedName>
        <fullName evidence="1">Uncharacterized protein</fullName>
    </submittedName>
</protein>
<dbReference type="Proteomes" id="UP001458880">
    <property type="component" value="Unassembled WGS sequence"/>
</dbReference>
<name>A0AAW1ID08_POPJA</name>
<reference evidence="1 2" key="1">
    <citation type="journal article" date="2024" name="BMC Genomics">
        <title>De novo assembly and annotation of Popillia japonica's genome with initial clues to its potential as an invasive pest.</title>
        <authorList>
            <person name="Cucini C."/>
            <person name="Boschi S."/>
            <person name="Funari R."/>
            <person name="Cardaioli E."/>
            <person name="Iannotti N."/>
            <person name="Marturano G."/>
            <person name="Paoli F."/>
            <person name="Bruttini M."/>
            <person name="Carapelli A."/>
            <person name="Frati F."/>
            <person name="Nardi F."/>
        </authorList>
    </citation>
    <scope>NUCLEOTIDE SEQUENCE [LARGE SCALE GENOMIC DNA]</scope>
    <source>
        <strain evidence="1">DMR45628</strain>
    </source>
</reference>
<organism evidence="1 2">
    <name type="scientific">Popillia japonica</name>
    <name type="common">Japanese beetle</name>
    <dbReference type="NCBI Taxonomy" id="7064"/>
    <lineage>
        <taxon>Eukaryota</taxon>
        <taxon>Metazoa</taxon>
        <taxon>Ecdysozoa</taxon>
        <taxon>Arthropoda</taxon>
        <taxon>Hexapoda</taxon>
        <taxon>Insecta</taxon>
        <taxon>Pterygota</taxon>
        <taxon>Neoptera</taxon>
        <taxon>Endopterygota</taxon>
        <taxon>Coleoptera</taxon>
        <taxon>Polyphaga</taxon>
        <taxon>Scarabaeiformia</taxon>
        <taxon>Scarabaeidae</taxon>
        <taxon>Rutelinae</taxon>
        <taxon>Popillia</taxon>
    </lineage>
</organism>
<keyword evidence="2" id="KW-1185">Reference proteome</keyword>
<evidence type="ECO:0000313" key="2">
    <source>
        <dbReference type="Proteomes" id="UP001458880"/>
    </source>
</evidence>
<dbReference type="AlphaFoldDB" id="A0AAW1ID08"/>
<proteinExistence type="predicted"/>
<dbReference type="EMBL" id="JASPKY010000650">
    <property type="protein sequence ID" value="KAK9687325.1"/>
    <property type="molecule type" value="Genomic_DNA"/>
</dbReference>
<accession>A0AAW1ID08</accession>
<comment type="caution">
    <text evidence="1">The sequence shown here is derived from an EMBL/GenBank/DDBJ whole genome shotgun (WGS) entry which is preliminary data.</text>
</comment>
<sequence>MNLLTCASKVSRESSLTPNYNAEGLRGSLNPSRMILSGGGLSLFVKQMVWTYFGDAIWRPNGGSHQGRSGACDGTALRSQMPCIWQAHRHFPLLQTLGDRT</sequence>
<evidence type="ECO:0000313" key="1">
    <source>
        <dbReference type="EMBL" id="KAK9687325.1"/>
    </source>
</evidence>
<gene>
    <name evidence="1" type="ORF">QE152_g36530</name>
</gene>